<dbReference type="KEGG" id="fgi:OP10G_3120"/>
<proteinExistence type="predicted"/>
<reference evidence="1 2" key="1">
    <citation type="journal article" date="2014" name="PLoS ONE">
        <title>The first complete genome sequence of the class fimbriimonadia in the phylum armatimonadetes.</title>
        <authorList>
            <person name="Hu Z.Y."/>
            <person name="Wang Y.Z."/>
            <person name="Im W.T."/>
            <person name="Wang S.Y."/>
            <person name="Zhao G.P."/>
            <person name="Zheng H.J."/>
            <person name="Quan Z.X."/>
        </authorList>
    </citation>
    <scope>NUCLEOTIDE SEQUENCE [LARGE SCALE GENOMIC DNA]</scope>
    <source>
        <strain evidence="1">Gsoil 348</strain>
    </source>
</reference>
<dbReference type="Proteomes" id="UP000027982">
    <property type="component" value="Chromosome"/>
</dbReference>
<dbReference type="AlphaFoldDB" id="A0A068NSH3"/>
<accession>A0A068NSH3</accession>
<dbReference type="RefSeq" id="WP_025229551.1">
    <property type="nucleotide sequence ID" value="NZ_CP007139.1"/>
</dbReference>
<protein>
    <submittedName>
        <fullName evidence="1">Uncharacterized protein</fullName>
    </submittedName>
</protein>
<dbReference type="OrthoDB" id="3345911at2"/>
<name>A0A068NSH3_FIMGI</name>
<sequence length="314" mass="33189">MNFVDATLIRIADPATRAAVFDQAALEQMAQAAYDADALALQGPYTAIFDQVTLGMSISTVGILEGTIRNQSGGMATDIHLQVAGLGPLLPARVDALWKGSVVARTMPSDGHITTVKVRFSVDDIDAEIVKDLGALPPDPADLETERRTRLIAEMRGAMAQPALLTDAAFDNWLSSIGASSVSDLVAHGKGSILPSVLQLQFSAPPDVAASPRQLPVAAAILIRDIGFSVAELLMQSKMLREQLSDRGIDVPKDRSLPAKNPFLVVWIVPITVFDDPSWPGAGGNQDALRADRRQKAGAWLGPEGIAIAGVSVA</sequence>
<dbReference type="EMBL" id="CP007139">
    <property type="protein sequence ID" value="AIE86488.1"/>
    <property type="molecule type" value="Genomic_DNA"/>
</dbReference>
<keyword evidence="2" id="KW-1185">Reference proteome</keyword>
<dbReference type="HOGENOM" id="CLU_884952_0_0_0"/>
<dbReference type="eggNOG" id="ENOG503453W">
    <property type="taxonomic scope" value="Bacteria"/>
</dbReference>
<dbReference type="STRING" id="661478.OP10G_3120"/>
<evidence type="ECO:0000313" key="2">
    <source>
        <dbReference type="Proteomes" id="UP000027982"/>
    </source>
</evidence>
<organism evidence="1 2">
    <name type="scientific">Fimbriimonas ginsengisoli Gsoil 348</name>
    <dbReference type="NCBI Taxonomy" id="661478"/>
    <lineage>
        <taxon>Bacteria</taxon>
        <taxon>Bacillati</taxon>
        <taxon>Armatimonadota</taxon>
        <taxon>Fimbriimonadia</taxon>
        <taxon>Fimbriimonadales</taxon>
        <taxon>Fimbriimonadaceae</taxon>
        <taxon>Fimbriimonas</taxon>
    </lineage>
</organism>
<evidence type="ECO:0000313" key="1">
    <source>
        <dbReference type="EMBL" id="AIE86488.1"/>
    </source>
</evidence>
<gene>
    <name evidence="1" type="ORF">OP10G_3120</name>
</gene>